<dbReference type="EMBL" id="FZNV01000011">
    <property type="protein sequence ID" value="SNR80625.1"/>
    <property type="molecule type" value="Genomic_DNA"/>
</dbReference>
<dbReference type="Gene3D" id="2.60.40.10">
    <property type="entry name" value="Immunoglobulins"/>
    <property type="match status" value="1"/>
</dbReference>
<protein>
    <submittedName>
        <fullName evidence="1">Uncharacterized protein</fullName>
    </submittedName>
</protein>
<gene>
    <name evidence="1" type="ORF">SAMN04488009_0166</name>
</gene>
<dbReference type="RefSeq" id="WP_089263232.1">
    <property type="nucleotide sequence ID" value="NZ_FZNV01000011.1"/>
</dbReference>
<comment type="caution">
    <text evidence="1">The sequence shown here is derived from an EMBL/GenBank/DDBJ whole genome shotgun (WGS) entry which is preliminary data.</text>
</comment>
<dbReference type="InterPro" id="IPR013783">
    <property type="entry name" value="Ig-like_fold"/>
</dbReference>
<dbReference type="Proteomes" id="UP000198337">
    <property type="component" value="Unassembled WGS sequence"/>
</dbReference>
<evidence type="ECO:0000313" key="1">
    <source>
        <dbReference type="EMBL" id="SNR80625.1"/>
    </source>
</evidence>
<keyword evidence="2" id="KW-1185">Reference proteome</keyword>
<reference evidence="1 2" key="1">
    <citation type="submission" date="2017-06" db="EMBL/GenBank/DDBJ databases">
        <authorList>
            <person name="Varghese N."/>
            <person name="Submissions S."/>
        </authorList>
    </citation>
    <scope>NUCLEOTIDE SEQUENCE [LARGE SCALE GENOMIC DNA]</scope>
    <source>
        <strain evidence="1 2">DSM 19840</strain>
    </source>
</reference>
<evidence type="ECO:0000313" key="2">
    <source>
        <dbReference type="Proteomes" id="UP000198337"/>
    </source>
</evidence>
<accession>A0ABY1SMX2</accession>
<name>A0ABY1SMX2_9FLAO</name>
<dbReference type="PROSITE" id="PS51257">
    <property type="entry name" value="PROKAR_LIPOPROTEIN"/>
    <property type="match status" value="1"/>
</dbReference>
<organism evidence="1 2">
    <name type="scientific">Maribacter sedimenticola</name>
    <dbReference type="NCBI Taxonomy" id="228956"/>
    <lineage>
        <taxon>Bacteria</taxon>
        <taxon>Pseudomonadati</taxon>
        <taxon>Bacteroidota</taxon>
        <taxon>Flavobacteriia</taxon>
        <taxon>Flavobacteriales</taxon>
        <taxon>Flavobacteriaceae</taxon>
        <taxon>Maribacter</taxon>
    </lineage>
</organism>
<proteinExistence type="predicted"/>
<sequence length="130" mass="14517">MRIFSSILFISTIVFLSSCEELLEVPDISGEEVMLLAPSDSTVVTQANVNFTWNEVFEAKSYHIQVAQPSFSAASQIVIDTLVVVDSTYLGTRFTKSLLDNGYEWRVKALNSDFETEYTTHSFTVQTSGN</sequence>